<name>A0A8H5B9W5_9AGAR</name>
<dbReference type="InterPro" id="IPR011990">
    <property type="entry name" value="TPR-like_helical_dom_sf"/>
</dbReference>
<dbReference type="SMART" id="SM00028">
    <property type="entry name" value="TPR"/>
    <property type="match status" value="5"/>
</dbReference>
<sequence>MDPLSVTLAVVSLATAVKDMVELGQKMHESFAKVSKNLLKAQRVAKDIKEMVEKIKIFYDNHMHVLDNMESFRAALLGLLDKFRSFETSILPLLPKSDQRRLGLFIRGWLNNNKIQENISDLQSDIVEVILKYTMDSTMRTEVKLETLHQDVTEGLQVLEVVRRDVSALRTTTATTTMTHYWSESSGTSDELNRNIIMFAKSTPSTSAPMLRTPNVITEELMTTAYIRLQFDSIAMIVEKMSIPLALPTTDITSNRNLSLRLVPGVEEGSMDLTRLRHHIVRQVTHARDLLESERVHTDPIHHSTLALGLLSFGLRKLGMHHECILVVNWAIILSRMSMLAGVSSSQLNCAAHLALYLLYQSVNYDAIGNTIQSLQAVQEAYTITQNLQNYFGTEVHFQILYADILLQYAELVNNKQAMQMSVEAVLVLENILNVQAFTQSTLYGKIEMVVQPSSSFIDHLFLPAPSIPVIQKSAVDLVYLAIALRQKIVYIHGQEYRVDLVYALSSLVQGNTANLVPAEELLVMTEECTQLLWELVEKNHVYYARELVNVLWEKASTLERLDRDTEAIATWEQIASLAVQIIQDSALYACALGYLSRQFRRLKRHDDAMRTGKLAIATYHEKAETRAERYFYLSTDLWQLRHYKEAVEAAQTSVTLYRHLATRDPERWTGNLTQGISDLAHCLAALGNYGDALATWKESVSMISSFLDTHPTASSHIIDKYCGALSTHIMVGLITKDDEECLKICSTTVQYLRRLLEVGPQNESITLTLFSAECHYAYNMIRVGHPLDAQHYLDSCLNEWKSTQEVISGFIIARWHATMLNLKVDALDVQGCTKQALLATQNVHNLVKPFVSTFQPCFVEMIESMHRKARLQGNLGNSAEALQVAEEALQLARNSRLMPIIDGLVWSLHAVAITALLHGDYNRAAEAAREGCNIFNSPEGLEFEENDDDKSLIRPSLISILSSAEANLGRCGTAIDYANRAVDLALEIEENKLYIPATTAEHCYMETRGNLAEILFATGDLAQAREICQERSAYFFKRVEKRMGEYRDLAPILRMLGILCCSEGRHDEGDAAAQELCRIIKMLGSAFSSLQKQVKIRLHHQAQVPILKALGVMSESLDCKHQREVVSLFSI</sequence>
<evidence type="ECO:0000313" key="1">
    <source>
        <dbReference type="EMBL" id="KAF5319359.1"/>
    </source>
</evidence>
<accession>A0A8H5B9W5</accession>
<dbReference type="SUPFAM" id="SSF48452">
    <property type="entry name" value="TPR-like"/>
    <property type="match status" value="2"/>
</dbReference>
<organism evidence="1 2">
    <name type="scientific">Psilocybe cf. subviscida</name>
    <dbReference type="NCBI Taxonomy" id="2480587"/>
    <lineage>
        <taxon>Eukaryota</taxon>
        <taxon>Fungi</taxon>
        <taxon>Dikarya</taxon>
        <taxon>Basidiomycota</taxon>
        <taxon>Agaricomycotina</taxon>
        <taxon>Agaricomycetes</taxon>
        <taxon>Agaricomycetidae</taxon>
        <taxon>Agaricales</taxon>
        <taxon>Agaricineae</taxon>
        <taxon>Strophariaceae</taxon>
        <taxon>Psilocybe</taxon>
    </lineage>
</organism>
<dbReference type="Proteomes" id="UP000567179">
    <property type="component" value="Unassembled WGS sequence"/>
</dbReference>
<evidence type="ECO:0000313" key="2">
    <source>
        <dbReference type="Proteomes" id="UP000567179"/>
    </source>
</evidence>
<comment type="caution">
    <text evidence="1">The sequence shown here is derived from an EMBL/GenBank/DDBJ whole genome shotgun (WGS) entry which is preliminary data.</text>
</comment>
<dbReference type="EMBL" id="JAACJJ010000029">
    <property type="protein sequence ID" value="KAF5319359.1"/>
    <property type="molecule type" value="Genomic_DNA"/>
</dbReference>
<dbReference type="OrthoDB" id="3038309at2759"/>
<reference evidence="1 2" key="1">
    <citation type="journal article" date="2020" name="ISME J.">
        <title>Uncovering the hidden diversity of litter-decomposition mechanisms in mushroom-forming fungi.</title>
        <authorList>
            <person name="Floudas D."/>
            <person name="Bentzer J."/>
            <person name="Ahren D."/>
            <person name="Johansson T."/>
            <person name="Persson P."/>
            <person name="Tunlid A."/>
        </authorList>
    </citation>
    <scope>NUCLEOTIDE SEQUENCE [LARGE SCALE GENOMIC DNA]</scope>
    <source>
        <strain evidence="1 2">CBS 101986</strain>
    </source>
</reference>
<dbReference type="Pfam" id="PF13181">
    <property type="entry name" value="TPR_8"/>
    <property type="match status" value="1"/>
</dbReference>
<protein>
    <submittedName>
        <fullName evidence="1">Uncharacterized protein</fullName>
    </submittedName>
</protein>
<dbReference type="AlphaFoldDB" id="A0A8H5B9W5"/>
<dbReference type="InterPro" id="IPR019734">
    <property type="entry name" value="TPR_rpt"/>
</dbReference>
<dbReference type="Gene3D" id="1.25.40.10">
    <property type="entry name" value="Tetratricopeptide repeat domain"/>
    <property type="match status" value="2"/>
</dbReference>
<proteinExistence type="predicted"/>
<keyword evidence="2" id="KW-1185">Reference proteome</keyword>
<gene>
    <name evidence="1" type="ORF">D9619_008423</name>
</gene>